<dbReference type="Proteomes" id="UP000217250">
    <property type="component" value="Chromosome"/>
</dbReference>
<sequence length="402" mass="44849">MKASLFIAWRYVRSKSSQNVINIINWMSIFVLIIGGASLMIVLAGFSGLRTFSMSFSNYFDPDLKVLPKSGKIFSLTAQQEKALSQEKTVAHYSKILEERVFLNSQGKNYIAYIKGVDENYPKVNAVDSILVLSPKEWLLSDDYVVVGNIIAETLNLGLFTSTTPLQIIVPKAGKGSITSTSTPYREETVLLSDYYQVTEDLDSKYVFTTLSLSQRLLGVKENDVSAIEIKLTKGISSEEGKKRLLSVLGSDFVIKDRMELNEDLYKMFQTENLATYLIFTLVLIVALFNLVGAIIMMILDKQKNLYTLFAMGMTLSQIRRIFFLQGAIISLLGAIFGIGLGVGIAWLQKAYPMLYINPNAMIPIPYPIDIRWSEIVVVFLTILILGIMASAIGASRTKIND</sequence>
<dbReference type="GO" id="GO:0044874">
    <property type="term" value="P:lipoprotein localization to outer membrane"/>
    <property type="evidence" value="ECO:0007669"/>
    <property type="project" value="TreeGrafter"/>
</dbReference>
<dbReference type="InterPro" id="IPR051447">
    <property type="entry name" value="Lipoprotein-release_system"/>
</dbReference>
<comment type="similarity">
    <text evidence="2">Belongs to the ABC-4 integral membrane protein family. LolC/E subfamily.</text>
</comment>
<proteinExistence type="inferred from homology"/>
<dbReference type="OrthoDB" id="1522724at2"/>
<evidence type="ECO:0000256" key="7">
    <source>
        <dbReference type="SAM" id="Phobius"/>
    </source>
</evidence>
<evidence type="ECO:0000256" key="6">
    <source>
        <dbReference type="ARBA" id="ARBA00023136"/>
    </source>
</evidence>
<comment type="subcellular location">
    <subcellularLocation>
        <location evidence="1">Cell membrane</location>
        <topology evidence="1">Multi-pass membrane protein</topology>
    </subcellularLocation>
</comment>
<name>A0A250FKW9_9FLAO</name>
<dbReference type="GeneID" id="84807049"/>
<dbReference type="EMBL" id="CP022386">
    <property type="protein sequence ID" value="ATA85770.1"/>
    <property type="molecule type" value="Genomic_DNA"/>
</dbReference>
<feature type="transmembrane region" description="Helical" evidence="7">
    <location>
        <begin position="277"/>
        <end position="301"/>
    </location>
</feature>
<feature type="transmembrane region" description="Helical" evidence="7">
    <location>
        <begin position="322"/>
        <end position="348"/>
    </location>
</feature>
<dbReference type="PANTHER" id="PTHR30489:SF0">
    <property type="entry name" value="LIPOPROTEIN-RELEASING SYSTEM TRANSMEMBRANE PROTEIN LOLE"/>
    <property type="match status" value="1"/>
</dbReference>
<dbReference type="OMA" id="IMAVKDK"/>
<protein>
    <submittedName>
        <fullName evidence="9">ABC transporter permease</fullName>
    </submittedName>
</protein>
<keyword evidence="4 7" id="KW-0812">Transmembrane</keyword>
<evidence type="ECO:0000256" key="5">
    <source>
        <dbReference type="ARBA" id="ARBA00022989"/>
    </source>
</evidence>
<keyword evidence="6 7" id="KW-0472">Membrane</keyword>
<keyword evidence="5 7" id="KW-1133">Transmembrane helix</keyword>
<reference evidence="10" key="1">
    <citation type="submission" date="2017-06" db="EMBL/GenBank/DDBJ databases">
        <title>Capnocytophaga spp. assemblies.</title>
        <authorList>
            <person name="Gulvik C.A."/>
        </authorList>
    </citation>
    <scope>NUCLEOTIDE SEQUENCE [LARGE SCALE GENOMIC DNA]</scope>
    <source>
        <strain evidence="10">H1496</strain>
    </source>
</reference>
<keyword evidence="3" id="KW-1003">Cell membrane</keyword>
<dbReference type="RefSeq" id="WP_002670282.1">
    <property type="nucleotide sequence ID" value="NZ_CAUPXI010000016.1"/>
</dbReference>
<evidence type="ECO:0000313" key="10">
    <source>
        <dbReference type="Proteomes" id="UP000217250"/>
    </source>
</evidence>
<evidence type="ECO:0000259" key="8">
    <source>
        <dbReference type="Pfam" id="PF02687"/>
    </source>
</evidence>
<dbReference type="PANTHER" id="PTHR30489">
    <property type="entry name" value="LIPOPROTEIN-RELEASING SYSTEM TRANSMEMBRANE PROTEIN LOLE"/>
    <property type="match status" value="1"/>
</dbReference>
<accession>A0A250FKW9</accession>
<dbReference type="InterPro" id="IPR003838">
    <property type="entry name" value="ABC3_permease_C"/>
</dbReference>
<dbReference type="AlphaFoldDB" id="A0A250FKW9"/>
<evidence type="ECO:0000256" key="1">
    <source>
        <dbReference type="ARBA" id="ARBA00004651"/>
    </source>
</evidence>
<gene>
    <name evidence="9" type="ORF">CGC50_00515</name>
</gene>
<feature type="transmembrane region" description="Helical" evidence="7">
    <location>
        <begin position="20"/>
        <end position="46"/>
    </location>
</feature>
<feature type="transmembrane region" description="Helical" evidence="7">
    <location>
        <begin position="376"/>
        <end position="395"/>
    </location>
</feature>
<evidence type="ECO:0000256" key="2">
    <source>
        <dbReference type="ARBA" id="ARBA00005236"/>
    </source>
</evidence>
<evidence type="ECO:0000313" key="9">
    <source>
        <dbReference type="EMBL" id="ATA85770.1"/>
    </source>
</evidence>
<dbReference type="GO" id="GO:0098797">
    <property type="term" value="C:plasma membrane protein complex"/>
    <property type="evidence" value="ECO:0007669"/>
    <property type="project" value="TreeGrafter"/>
</dbReference>
<feature type="domain" description="ABC3 transporter permease C-terminal" evidence="8">
    <location>
        <begin position="278"/>
        <end position="397"/>
    </location>
</feature>
<dbReference type="KEGG" id="cgh:CGC50_00515"/>
<organism evidence="9 10">
    <name type="scientific">Capnocytophaga gingivalis</name>
    <dbReference type="NCBI Taxonomy" id="1017"/>
    <lineage>
        <taxon>Bacteria</taxon>
        <taxon>Pseudomonadati</taxon>
        <taxon>Bacteroidota</taxon>
        <taxon>Flavobacteriia</taxon>
        <taxon>Flavobacteriales</taxon>
        <taxon>Flavobacteriaceae</taxon>
        <taxon>Capnocytophaga</taxon>
    </lineage>
</organism>
<evidence type="ECO:0000256" key="4">
    <source>
        <dbReference type="ARBA" id="ARBA00022692"/>
    </source>
</evidence>
<evidence type="ECO:0000256" key="3">
    <source>
        <dbReference type="ARBA" id="ARBA00022475"/>
    </source>
</evidence>
<dbReference type="Pfam" id="PF02687">
    <property type="entry name" value="FtsX"/>
    <property type="match status" value="1"/>
</dbReference>